<dbReference type="InterPro" id="IPR000679">
    <property type="entry name" value="Znf_GATA"/>
</dbReference>
<dbReference type="PhylomeDB" id="T1JGL7"/>
<keyword evidence="8" id="KW-0539">Nucleus</keyword>
<dbReference type="PANTHER" id="PTHR10071">
    <property type="entry name" value="TRANSCRIPTION FACTOR GATA FAMILY MEMBER"/>
    <property type="match status" value="1"/>
</dbReference>
<dbReference type="HOGENOM" id="CLU_772373_0_0_1"/>
<dbReference type="GO" id="GO:0000122">
    <property type="term" value="P:negative regulation of transcription by RNA polymerase II"/>
    <property type="evidence" value="ECO:0007669"/>
    <property type="project" value="TreeGrafter"/>
</dbReference>
<evidence type="ECO:0000256" key="6">
    <source>
        <dbReference type="ARBA" id="ARBA00023125"/>
    </source>
</evidence>
<feature type="domain" description="GATA-type" evidence="11">
    <location>
        <begin position="205"/>
        <end position="258"/>
    </location>
</feature>
<evidence type="ECO:0000256" key="2">
    <source>
        <dbReference type="ARBA" id="ARBA00022723"/>
    </source>
</evidence>
<dbReference type="SMART" id="SM00401">
    <property type="entry name" value="ZnF_GATA"/>
    <property type="match status" value="2"/>
</dbReference>
<sequence length="359" mass="40127">MKIPANHFSEFHSTTTPTTVTDTQPTLYTNAGPDITQLNDISSTFAYLHPMEKPTMTLRDLLKPNYNTYNAPTNAYEVPQHCSSYVYPLQSSEFAAEGNGFGEIEANVPTPSTTWSNSIVNKAWGLSTPGLPLYPTGNHLAASILDNQMSNGYPKVCYSCGTNASSLWTTDANGYHLCNTCCCYRKVNHVMVRPYIKPQRLSTSKRLGRKCFNCQTEKTSLWRRNNEGEHVCNSCGLYFKMHGYNRPLSMKKETIQTRKRKQKIINENKYQPLPMAEPVTQYNSFDVHNPTSTAYGPDGGSDVLLPPYSSSFVDPLTVDKPPPPYRPLYEPITPLDTSEMSNDIPIGNTRGHDLGLSLL</sequence>
<evidence type="ECO:0000256" key="1">
    <source>
        <dbReference type="ARBA" id="ARBA00004123"/>
    </source>
</evidence>
<organism evidence="12 13">
    <name type="scientific">Strigamia maritima</name>
    <name type="common">European centipede</name>
    <name type="synonym">Geophilus maritimus</name>
    <dbReference type="NCBI Taxonomy" id="126957"/>
    <lineage>
        <taxon>Eukaryota</taxon>
        <taxon>Metazoa</taxon>
        <taxon>Ecdysozoa</taxon>
        <taxon>Arthropoda</taxon>
        <taxon>Myriapoda</taxon>
        <taxon>Chilopoda</taxon>
        <taxon>Pleurostigmophora</taxon>
        <taxon>Geophilomorpha</taxon>
        <taxon>Linotaeniidae</taxon>
        <taxon>Strigamia</taxon>
    </lineage>
</organism>
<feature type="region of interest" description="Disordered" evidence="10">
    <location>
        <begin position="1"/>
        <end position="23"/>
    </location>
</feature>
<dbReference type="EMBL" id="JH432206">
    <property type="status" value="NOT_ANNOTATED_CDS"/>
    <property type="molecule type" value="Genomic_DNA"/>
</dbReference>
<accession>T1JGL7</accession>
<keyword evidence="3 9" id="KW-0863">Zinc-finger</keyword>
<evidence type="ECO:0000256" key="7">
    <source>
        <dbReference type="ARBA" id="ARBA00023163"/>
    </source>
</evidence>
<evidence type="ECO:0000259" key="11">
    <source>
        <dbReference type="PROSITE" id="PS50114"/>
    </source>
</evidence>
<reference evidence="12" key="2">
    <citation type="submission" date="2015-02" db="UniProtKB">
        <authorList>
            <consortium name="EnsemblMetazoa"/>
        </authorList>
    </citation>
    <scope>IDENTIFICATION</scope>
</reference>
<dbReference type="Proteomes" id="UP000014500">
    <property type="component" value="Unassembled WGS sequence"/>
</dbReference>
<name>T1JGL7_STRMM</name>
<dbReference type="InterPro" id="IPR039355">
    <property type="entry name" value="Transcription_factor_GATA"/>
</dbReference>
<dbReference type="GO" id="GO:0045944">
    <property type="term" value="P:positive regulation of transcription by RNA polymerase II"/>
    <property type="evidence" value="ECO:0007669"/>
    <property type="project" value="TreeGrafter"/>
</dbReference>
<evidence type="ECO:0000313" key="13">
    <source>
        <dbReference type="Proteomes" id="UP000014500"/>
    </source>
</evidence>
<evidence type="ECO:0000256" key="5">
    <source>
        <dbReference type="ARBA" id="ARBA00023015"/>
    </source>
</evidence>
<dbReference type="GO" id="GO:0000981">
    <property type="term" value="F:DNA-binding transcription factor activity, RNA polymerase II-specific"/>
    <property type="evidence" value="ECO:0007669"/>
    <property type="project" value="TreeGrafter"/>
</dbReference>
<dbReference type="PRINTS" id="PR00619">
    <property type="entry name" value="GATAZNFINGER"/>
</dbReference>
<evidence type="ECO:0000256" key="10">
    <source>
        <dbReference type="SAM" id="MobiDB-lite"/>
    </source>
</evidence>
<dbReference type="GO" id="GO:0045165">
    <property type="term" value="P:cell fate commitment"/>
    <property type="evidence" value="ECO:0007669"/>
    <property type="project" value="TreeGrafter"/>
</dbReference>
<keyword evidence="2" id="KW-0479">Metal-binding</keyword>
<dbReference type="PANTHER" id="PTHR10071:SF281">
    <property type="entry name" value="BOX A-BINDING FACTOR-RELATED"/>
    <property type="match status" value="1"/>
</dbReference>
<dbReference type="eggNOG" id="KOG1601">
    <property type="taxonomic scope" value="Eukaryota"/>
</dbReference>
<dbReference type="SUPFAM" id="SSF57716">
    <property type="entry name" value="Glucocorticoid receptor-like (DNA-binding domain)"/>
    <property type="match status" value="2"/>
</dbReference>
<dbReference type="EnsemblMetazoa" id="SMAR012990-RA">
    <property type="protein sequence ID" value="SMAR012990-PA"/>
    <property type="gene ID" value="SMAR012990"/>
</dbReference>
<evidence type="ECO:0000256" key="3">
    <source>
        <dbReference type="ARBA" id="ARBA00022771"/>
    </source>
</evidence>
<feature type="domain" description="GATA-type" evidence="11">
    <location>
        <begin position="157"/>
        <end position="206"/>
    </location>
</feature>
<evidence type="ECO:0000256" key="4">
    <source>
        <dbReference type="ARBA" id="ARBA00022833"/>
    </source>
</evidence>
<dbReference type="GO" id="GO:0005634">
    <property type="term" value="C:nucleus"/>
    <property type="evidence" value="ECO:0007669"/>
    <property type="project" value="UniProtKB-SubCell"/>
</dbReference>
<dbReference type="FunFam" id="3.30.50.10:FF:000032">
    <property type="entry name" value="Transcription factor GATA-3"/>
    <property type="match status" value="1"/>
</dbReference>
<evidence type="ECO:0000313" key="12">
    <source>
        <dbReference type="EnsemblMetazoa" id="SMAR012990-PA"/>
    </source>
</evidence>
<dbReference type="AlphaFoldDB" id="T1JGL7"/>
<keyword evidence="13" id="KW-1185">Reference proteome</keyword>
<reference evidence="13" key="1">
    <citation type="submission" date="2011-05" db="EMBL/GenBank/DDBJ databases">
        <authorList>
            <person name="Richards S.R."/>
            <person name="Qu J."/>
            <person name="Jiang H."/>
            <person name="Jhangiani S.N."/>
            <person name="Agravi P."/>
            <person name="Goodspeed R."/>
            <person name="Gross S."/>
            <person name="Mandapat C."/>
            <person name="Jackson L."/>
            <person name="Mathew T."/>
            <person name="Pu L."/>
            <person name="Thornton R."/>
            <person name="Saada N."/>
            <person name="Wilczek-Boney K.B."/>
            <person name="Lee S."/>
            <person name="Kovar C."/>
            <person name="Wu Y."/>
            <person name="Scherer S.E."/>
            <person name="Worley K.C."/>
            <person name="Muzny D.M."/>
            <person name="Gibbs R."/>
        </authorList>
    </citation>
    <scope>NUCLEOTIDE SEQUENCE</scope>
    <source>
        <strain evidence="13">Brora</strain>
    </source>
</reference>
<dbReference type="STRING" id="126957.T1JGL7"/>
<dbReference type="Gene3D" id="3.30.50.10">
    <property type="entry name" value="Erythroid Transcription Factor GATA-1, subunit A"/>
    <property type="match status" value="2"/>
</dbReference>
<dbReference type="CDD" id="cd00202">
    <property type="entry name" value="ZnF_GATA"/>
    <property type="match status" value="1"/>
</dbReference>
<evidence type="ECO:0000256" key="8">
    <source>
        <dbReference type="ARBA" id="ARBA00023242"/>
    </source>
</evidence>
<protein>
    <recommendedName>
        <fullName evidence="11">GATA-type domain-containing protein</fullName>
    </recommendedName>
</protein>
<dbReference type="PROSITE" id="PS50114">
    <property type="entry name" value="GATA_ZN_FINGER_2"/>
    <property type="match status" value="2"/>
</dbReference>
<feature type="region of interest" description="Disordered" evidence="10">
    <location>
        <begin position="334"/>
        <end position="359"/>
    </location>
</feature>
<proteinExistence type="predicted"/>
<dbReference type="Pfam" id="PF00320">
    <property type="entry name" value="GATA"/>
    <property type="match status" value="1"/>
</dbReference>
<evidence type="ECO:0000256" key="9">
    <source>
        <dbReference type="PROSITE-ProRule" id="PRU00094"/>
    </source>
</evidence>
<comment type="subcellular location">
    <subcellularLocation>
        <location evidence="1">Nucleus</location>
    </subcellularLocation>
</comment>
<keyword evidence="6" id="KW-0238">DNA-binding</keyword>
<dbReference type="PROSITE" id="PS00344">
    <property type="entry name" value="GATA_ZN_FINGER_1"/>
    <property type="match status" value="1"/>
</dbReference>
<dbReference type="InterPro" id="IPR013088">
    <property type="entry name" value="Znf_NHR/GATA"/>
</dbReference>
<keyword evidence="4" id="KW-0862">Zinc</keyword>
<dbReference type="GO" id="GO:0000978">
    <property type="term" value="F:RNA polymerase II cis-regulatory region sequence-specific DNA binding"/>
    <property type="evidence" value="ECO:0007669"/>
    <property type="project" value="TreeGrafter"/>
</dbReference>
<dbReference type="GO" id="GO:0008270">
    <property type="term" value="F:zinc ion binding"/>
    <property type="evidence" value="ECO:0007669"/>
    <property type="project" value="UniProtKB-KW"/>
</dbReference>
<keyword evidence="5" id="KW-0805">Transcription regulation</keyword>
<feature type="compositionally biased region" description="Low complexity" evidence="10">
    <location>
        <begin position="14"/>
        <end position="23"/>
    </location>
</feature>
<keyword evidence="7" id="KW-0804">Transcription</keyword>